<organism evidence="3 4">
    <name type="scientific">Fusarium equiseti</name>
    <name type="common">Fusarium scirpi</name>
    <dbReference type="NCBI Taxonomy" id="61235"/>
    <lineage>
        <taxon>Eukaryota</taxon>
        <taxon>Fungi</taxon>
        <taxon>Dikarya</taxon>
        <taxon>Ascomycota</taxon>
        <taxon>Pezizomycotina</taxon>
        <taxon>Sordariomycetes</taxon>
        <taxon>Hypocreomycetidae</taxon>
        <taxon>Hypocreales</taxon>
        <taxon>Nectriaceae</taxon>
        <taxon>Fusarium</taxon>
        <taxon>Fusarium incarnatum-equiseti species complex</taxon>
    </lineage>
</organism>
<feature type="region of interest" description="Disordered" evidence="2">
    <location>
        <begin position="1"/>
        <end position="26"/>
    </location>
</feature>
<evidence type="ECO:0000313" key="4">
    <source>
        <dbReference type="Proteomes" id="UP000693738"/>
    </source>
</evidence>
<proteinExistence type="predicted"/>
<dbReference type="CDD" id="cd16014">
    <property type="entry name" value="PLC"/>
    <property type="match status" value="1"/>
</dbReference>
<comment type="caution">
    <text evidence="3">The sequence shown here is derived from an EMBL/GenBank/DDBJ whole genome shotgun (WGS) entry which is preliminary data.</text>
</comment>
<evidence type="ECO:0000256" key="2">
    <source>
        <dbReference type="SAM" id="MobiDB-lite"/>
    </source>
</evidence>
<feature type="compositionally biased region" description="Polar residues" evidence="2">
    <location>
        <begin position="12"/>
        <end position="26"/>
    </location>
</feature>
<dbReference type="Proteomes" id="UP000693738">
    <property type="component" value="Unassembled WGS sequence"/>
</dbReference>
<protein>
    <recommendedName>
        <fullName evidence="5">Non-hemolytic phospholipase C</fullName>
    </recommendedName>
</protein>
<dbReference type="AlphaFoldDB" id="A0A8J2IYT2"/>
<dbReference type="CDD" id="cd05233">
    <property type="entry name" value="SDR_c"/>
    <property type="match status" value="1"/>
</dbReference>
<dbReference type="Pfam" id="PF00106">
    <property type="entry name" value="adh_short"/>
    <property type="match status" value="1"/>
</dbReference>
<evidence type="ECO:0000313" key="3">
    <source>
        <dbReference type="EMBL" id="CAG7557519.1"/>
    </source>
</evidence>
<name>A0A8J2IYT2_FUSEQ</name>
<evidence type="ECO:0008006" key="5">
    <source>
        <dbReference type="Google" id="ProtNLM"/>
    </source>
</evidence>
<feature type="compositionally biased region" description="Basic and acidic residues" evidence="2">
    <location>
        <begin position="394"/>
        <end position="406"/>
    </location>
</feature>
<evidence type="ECO:0000256" key="1">
    <source>
        <dbReference type="ARBA" id="ARBA00022801"/>
    </source>
</evidence>
<dbReference type="PANTHER" id="PTHR31956:SF1">
    <property type="entry name" value="NON-SPECIFIC PHOSPHOLIPASE C1"/>
    <property type="match status" value="1"/>
</dbReference>
<sequence length="880" mass="95498">MAGVRGFADPNMQGTTWKQKVTPKQSKQTDAITPWYLNYLGGTWPEATQCMSAGSNGWDANHAAWNNGANDHWAMNNTPYSIGYYKRQDLPVHFALAEEWTVGDMYQESVIASTNPNRVMWISGSINVPGSPQTKDEGGYPYIDNNETPGCDKQGINCYPLKWTTAAEKYEAAGVSWSVYQDADNFDDNPYAWFEQFQTSKKGSKLNEKGMRGQSLDAFFSQAAAGTLPEVSYIVGPMQLSEHSPYSPNDGSWLQRKVAEAVINSPKYSKSVLIVSYDETGGWADHVDPYHAPNGTPGEWIDDPYGEAGHTPIGPGFRVPFYIISPFTRKGGVYTEHCDHTSQLSFIEKWQAAKGRDVKTDEMVPWRRDNMADLTNAFDFENPDYSIPDLPDAPEPHRNGKGDYDGSSHCASLYGNGRPDVPYTDEAANNDTATLAEEGFKPVRGLLTEGRNIVLEASGQAVSISSSGDAVTLSKATKNHDDVQQGWIIHAVQIGGNDFTISSVKKGSFICNDLKLCGDPKSAVVFTVGFEPSSGHSFMDKKSGHAATNHSLFAKSGILHVTYLLSVRQRTLSFGAMSTPSQTNAQQVRDFVPTTHEKPYTAIDPANATLPKGYVVCIIGAGGAAGAGLAKSFAKAGASGMILAARTEATLEKTAKEVGSINSSTKVASVPCDISAEADVVRIASVVKEQFNGRLDAVIVNCGFSGPLSKATVLEEDVADVQKAFAVHCTGTWLAAHHLLPFLLVSKGSFIVISSISAQGISGFGTTSHYCASKLAQARLVEIIHAQYAEKGLFVASVHPGGMKSEFSMAASKDIQHLLNDDPDLVGSFCVWLNNTEDAGKRKEALNGRWLSCKWDIGELEQKYAVIKERDLLRFRMAVE</sequence>
<dbReference type="InterPro" id="IPR007312">
    <property type="entry name" value="Phosphoesterase"/>
</dbReference>
<dbReference type="Pfam" id="PF04185">
    <property type="entry name" value="Phosphoesterase"/>
    <property type="match status" value="1"/>
</dbReference>
<accession>A0A8J2IYT2</accession>
<dbReference type="InterPro" id="IPR002347">
    <property type="entry name" value="SDR_fam"/>
</dbReference>
<dbReference type="GO" id="GO:0042578">
    <property type="term" value="F:phosphoric ester hydrolase activity"/>
    <property type="evidence" value="ECO:0007669"/>
    <property type="project" value="UniProtKB-ARBA"/>
</dbReference>
<reference evidence="3" key="1">
    <citation type="submission" date="2021-05" db="EMBL/GenBank/DDBJ databases">
        <authorList>
            <person name="Khan N."/>
        </authorList>
    </citation>
    <scope>NUCLEOTIDE SEQUENCE</scope>
</reference>
<dbReference type="EMBL" id="CAJSTJ010000119">
    <property type="protein sequence ID" value="CAG7557519.1"/>
    <property type="molecule type" value="Genomic_DNA"/>
</dbReference>
<feature type="region of interest" description="Disordered" evidence="2">
    <location>
        <begin position="390"/>
        <end position="409"/>
    </location>
</feature>
<keyword evidence="1" id="KW-0378">Hydrolase</keyword>
<gene>
    <name evidence="3" type="ORF">FEQUK3_LOCUS3237</name>
</gene>
<dbReference type="PANTHER" id="PTHR31956">
    <property type="entry name" value="NON-SPECIFIC PHOSPHOLIPASE C4-RELATED"/>
    <property type="match status" value="1"/>
</dbReference>